<organism evidence="1">
    <name type="scientific">marine sediment metagenome</name>
    <dbReference type="NCBI Taxonomy" id="412755"/>
    <lineage>
        <taxon>unclassified sequences</taxon>
        <taxon>metagenomes</taxon>
        <taxon>ecological metagenomes</taxon>
    </lineage>
</organism>
<feature type="non-terminal residue" evidence="1">
    <location>
        <position position="47"/>
    </location>
</feature>
<dbReference type="AlphaFoldDB" id="A0A0F8ZY67"/>
<comment type="caution">
    <text evidence="1">The sequence shown here is derived from an EMBL/GenBank/DDBJ whole genome shotgun (WGS) entry which is preliminary data.</text>
</comment>
<protein>
    <submittedName>
        <fullName evidence="1">Uncharacterized protein</fullName>
    </submittedName>
</protein>
<name>A0A0F8ZY67_9ZZZZ</name>
<gene>
    <name evidence="1" type="ORF">LCGC14_2718970</name>
</gene>
<evidence type="ECO:0000313" key="1">
    <source>
        <dbReference type="EMBL" id="KKK90840.1"/>
    </source>
</evidence>
<reference evidence="1" key="1">
    <citation type="journal article" date="2015" name="Nature">
        <title>Complex archaea that bridge the gap between prokaryotes and eukaryotes.</title>
        <authorList>
            <person name="Spang A."/>
            <person name="Saw J.H."/>
            <person name="Jorgensen S.L."/>
            <person name="Zaremba-Niedzwiedzka K."/>
            <person name="Martijn J."/>
            <person name="Lind A.E."/>
            <person name="van Eijk R."/>
            <person name="Schleper C."/>
            <person name="Guy L."/>
            <person name="Ettema T.J."/>
        </authorList>
    </citation>
    <scope>NUCLEOTIDE SEQUENCE</scope>
</reference>
<proteinExistence type="predicted"/>
<accession>A0A0F8ZY67</accession>
<dbReference type="EMBL" id="LAZR01048919">
    <property type="protein sequence ID" value="KKK90840.1"/>
    <property type="molecule type" value="Genomic_DNA"/>
</dbReference>
<sequence length="47" mass="5454">MINIYEIPDDKLHEGMIGNVKHFSAYTSFKGYVYKIKIVMEASETLE</sequence>